<feature type="domain" description="TM2" evidence="6">
    <location>
        <begin position="51"/>
        <end position="93"/>
    </location>
</feature>
<name>A0A4U1C7H6_9SPHI</name>
<evidence type="ECO:0000259" key="6">
    <source>
        <dbReference type="Pfam" id="PF05154"/>
    </source>
</evidence>
<keyword evidence="3 5" id="KW-1133">Transmembrane helix</keyword>
<evidence type="ECO:0000313" key="8">
    <source>
        <dbReference type="Proteomes" id="UP000308181"/>
    </source>
</evidence>
<evidence type="ECO:0000256" key="2">
    <source>
        <dbReference type="ARBA" id="ARBA00022692"/>
    </source>
</evidence>
<dbReference type="GO" id="GO:0016020">
    <property type="term" value="C:membrane"/>
    <property type="evidence" value="ECO:0007669"/>
    <property type="project" value="UniProtKB-SubCell"/>
</dbReference>
<sequence length="120" mass="13981">MNINYLFNFSNITVEEMMYLKELIANLNEEEQKTFAMIYSGKRRDPQHLLLFAILGFFGVAGVQRFVTNQIGMGILYFLTAGLCFIGTIIDLVNYKSLANEYNHKMAIESRRFMEMMKKN</sequence>
<evidence type="ECO:0000256" key="5">
    <source>
        <dbReference type="SAM" id="Phobius"/>
    </source>
</evidence>
<feature type="transmembrane region" description="Helical" evidence="5">
    <location>
        <begin position="74"/>
        <end position="95"/>
    </location>
</feature>
<evidence type="ECO:0000256" key="4">
    <source>
        <dbReference type="ARBA" id="ARBA00023136"/>
    </source>
</evidence>
<keyword evidence="2 5" id="KW-0812">Transmembrane</keyword>
<evidence type="ECO:0000313" key="7">
    <source>
        <dbReference type="EMBL" id="TKC00357.1"/>
    </source>
</evidence>
<keyword evidence="8" id="KW-1185">Reference proteome</keyword>
<dbReference type="Pfam" id="PF05154">
    <property type="entry name" value="TM2"/>
    <property type="match status" value="1"/>
</dbReference>
<gene>
    <name evidence="7" type="ORF">FA046_01360</name>
</gene>
<proteinExistence type="predicted"/>
<dbReference type="Proteomes" id="UP000308181">
    <property type="component" value="Unassembled WGS sequence"/>
</dbReference>
<evidence type="ECO:0000256" key="3">
    <source>
        <dbReference type="ARBA" id="ARBA00022989"/>
    </source>
</evidence>
<keyword evidence="4 5" id="KW-0472">Membrane</keyword>
<dbReference type="RefSeq" id="WP_136824567.1">
    <property type="nucleotide sequence ID" value="NZ_SWBP01000001.1"/>
</dbReference>
<organism evidence="7 8">
    <name type="scientific">Pedobacter cryophilus</name>
    <dbReference type="NCBI Taxonomy" id="2571271"/>
    <lineage>
        <taxon>Bacteria</taxon>
        <taxon>Pseudomonadati</taxon>
        <taxon>Bacteroidota</taxon>
        <taxon>Sphingobacteriia</taxon>
        <taxon>Sphingobacteriales</taxon>
        <taxon>Sphingobacteriaceae</taxon>
        <taxon>Pedobacter</taxon>
    </lineage>
</organism>
<dbReference type="AlphaFoldDB" id="A0A4U1C7H6"/>
<dbReference type="InterPro" id="IPR007829">
    <property type="entry name" value="TM2"/>
</dbReference>
<comment type="subcellular location">
    <subcellularLocation>
        <location evidence="1">Membrane</location>
        <topology evidence="1">Multi-pass membrane protein</topology>
    </subcellularLocation>
</comment>
<feature type="transmembrane region" description="Helical" evidence="5">
    <location>
        <begin position="49"/>
        <end position="68"/>
    </location>
</feature>
<comment type="caution">
    <text evidence="7">The sequence shown here is derived from an EMBL/GenBank/DDBJ whole genome shotgun (WGS) entry which is preliminary data.</text>
</comment>
<evidence type="ECO:0000256" key="1">
    <source>
        <dbReference type="ARBA" id="ARBA00004141"/>
    </source>
</evidence>
<reference evidence="7 8" key="1">
    <citation type="submission" date="2019-04" db="EMBL/GenBank/DDBJ databases">
        <title>Pedobacter sp. AR-3-17 sp. nov., isolated from Arctic soil.</title>
        <authorList>
            <person name="Dahal R.H."/>
            <person name="Kim D.-U."/>
        </authorList>
    </citation>
    <scope>NUCLEOTIDE SEQUENCE [LARGE SCALE GENOMIC DNA]</scope>
    <source>
        <strain evidence="7 8">AR-3-17</strain>
    </source>
</reference>
<protein>
    <submittedName>
        <fullName evidence="7">TM2 domain-containing protein</fullName>
    </submittedName>
</protein>
<dbReference type="OrthoDB" id="9816361at2"/>
<dbReference type="EMBL" id="SWBP01000001">
    <property type="protein sequence ID" value="TKC00357.1"/>
    <property type="molecule type" value="Genomic_DNA"/>
</dbReference>
<accession>A0A4U1C7H6</accession>